<dbReference type="Proteomes" id="UP000190042">
    <property type="component" value="Unassembled WGS sequence"/>
</dbReference>
<dbReference type="InterPro" id="IPR016181">
    <property type="entry name" value="Acyl_CoA_acyltransferase"/>
</dbReference>
<sequence>MHWYNKLKEYFPIEEMKSKEHMETLLIDKRNVYHKEEGPKHVLMYVETEDFVFVDYLFVSSAARGEGLGKKLLDSLKTKNKPILLEVEPAVEEEPDTGKRLKFYAREDFSHAQQISYVRRSLATGETNNLEILYWSPATPAKVDEKVIFNAMKTTYEEIHTYKDQHFYGASYEPTAQVLQFYMKPKINILENFDAVSV</sequence>
<name>A0A1T4YWU4_9BACL</name>
<protein>
    <recommendedName>
        <fullName evidence="3">Acetyltransferase (GNAT) domain-containing protein</fullName>
    </recommendedName>
</protein>
<organism evidence="1 2">
    <name type="scientific">Sporosarcina newyorkensis</name>
    <dbReference type="NCBI Taxonomy" id="759851"/>
    <lineage>
        <taxon>Bacteria</taxon>
        <taxon>Bacillati</taxon>
        <taxon>Bacillota</taxon>
        <taxon>Bacilli</taxon>
        <taxon>Bacillales</taxon>
        <taxon>Caryophanaceae</taxon>
        <taxon>Sporosarcina</taxon>
    </lineage>
</organism>
<evidence type="ECO:0000313" key="1">
    <source>
        <dbReference type="EMBL" id="SKB06113.1"/>
    </source>
</evidence>
<proteinExistence type="predicted"/>
<accession>A0A1T4YWU4</accession>
<dbReference type="EMBL" id="FUYJ01000010">
    <property type="protein sequence ID" value="SKB06113.1"/>
    <property type="molecule type" value="Genomic_DNA"/>
</dbReference>
<dbReference type="SUPFAM" id="SSF55729">
    <property type="entry name" value="Acyl-CoA N-acyltransferases (Nat)"/>
    <property type="match status" value="1"/>
</dbReference>
<gene>
    <name evidence="1" type="ORF">SAMN04244570_0094</name>
</gene>
<evidence type="ECO:0000313" key="2">
    <source>
        <dbReference type="Proteomes" id="UP000190042"/>
    </source>
</evidence>
<keyword evidence="2" id="KW-1185">Reference proteome</keyword>
<dbReference type="Gene3D" id="3.40.630.30">
    <property type="match status" value="1"/>
</dbReference>
<evidence type="ECO:0008006" key="3">
    <source>
        <dbReference type="Google" id="ProtNLM"/>
    </source>
</evidence>
<dbReference type="AlphaFoldDB" id="A0A1T4YWU4"/>
<dbReference type="RefSeq" id="WP_009499172.1">
    <property type="nucleotide sequence ID" value="NZ_FUYJ01000010.1"/>
</dbReference>
<dbReference type="CDD" id="cd04301">
    <property type="entry name" value="NAT_SF"/>
    <property type="match status" value="1"/>
</dbReference>
<reference evidence="2" key="1">
    <citation type="submission" date="2017-02" db="EMBL/GenBank/DDBJ databases">
        <authorList>
            <person name="Varghese N."/>
            <person name="Submissions S."/>
        </authorList>
    </citation>
    <scope>NUCLEOTIDE SEQUENCE [LARGE SCALE GENOMIC DNA]</scope>
    <source>
        <strain evidence="2">DSM 23966</strain>
    </source>
</reference>